<evidence type="ECO:0000313" key="7">
    <source>
        <dbReference type="EMBL" id="CDM28462.1"/>
    </source>
</evidence>
<dbReference type="GO" id="GO:0005619">
    <property type="term" value="C:ascospore wall"/>
    <property type="evidence" value="ECO:0007669"/>
    <property type="project" value="TreeGrafter"/>
</dbReference>
<gene>
    <name evidence="7" type="ORF">PROQFM164_S01g002273</name>
</gene>
<dbReference type="InterPro" id="IPR036291">
    <property type="entry name" value="NAD(P)-bd_dom_sf"/>
</dbReference>
<dbReference type="PANTHER" id="PTHR34292:SF2">
    <property type="entry name" value="OUTER SPORE WALL PROTEIN LDS1"/>
    <property type="match status" value="1"/>
</dbReference>
<dbReference type="GO" id="GO:0005628">
    <property type="term" value="C:prospore membrane"/>
    <property type="evidence" value="ECO:0007669"/>
    <property type="project" value="TreeGrafter"/>
</dbReference>
<evidence type="ECO:0000256" key="4">
    <source>
        <dbReference type="ARBA" id="ARBA00023136"/>
    </source>
</evidence>
<evidence type="ECO:0000259" key="6">
    <source>
        <dbReference type="Pfam" id="PF13460"/>
    </source>
</evidence>
<protein>
    <submittedName>
        <fullName evidence="7">NAD(P)-binding domain</fullName>
    </submittedName>
</protein>
<dbReference type="AlphaFoldDB" id="W6QFN8"/>
<evidence type="ECO:0000256" key="3">
    <source>
        <dbReference type="ARBA" id="ARBA00022989"/>
    </source>
</evidence>
<dbReference type="Pfam" id="PF13460">
    <property type="entry name" value="NAD_binding_10"/>
    <property type="match status" value="1"/>
</dbReference>
<feature type="transmembrane region" description="Helical" evidence="5">
    <location>
        <begin position="434"/>
        <end position="453"/>
    </location>
</feature>
<reference evidence="7" key="1">
    <citation type="journal article" date="2014" name="Nat. Commun.">
        <title>Multiple recent horizontal transfers of a large genomic region in cheese making fungi.</title>
        <authorList>
            <person name="Cheeseman K."/>
            <person name="Ropars J."/>
            <person name="Renault P."/>
            <person name="Dupont J."/>
            <person name="Gouzy J."/>
            <person name="Branca A."/>
            <person name="Abraham A.L."/>
            <person name="Ceppi M."/>
            <person name="Conseiller E."/>
            <person name="Debuchy R."/>
            <person name="Malagnac F."/>
            <person name="Goarin A."/>
            <person name="Silar P."/>
            <person name="Lacoste S."/>
            <person name="Sallet E."/>
            <person name="Bensimon A."/>
            <person name="Giraud T."/>
            <person name="Brygoo Y."/>
        </authorList>
    </citation>
    <scope>NUCLEOTIDE SEQUENCE [LARGE SCALE GENOMIC DNA]</scope>
    <source>
        <strain evidence="7">FM164</strain>
    </source>
</reference>
<sequence length="622" mass="67815">MPYILPVPLRGEIADNHQATGRIGGAFAQSLLQTGQHTVTALTREDSQSKLPNGVRAVRVKYDDEDSLVNALNGQQFLVITLSVRAPEDLHARITAAAGKAGVPYIMPNAYGFPLSPEGVKDGDAYGKSVLERISDAQNGVSSSVTLSCGFWYEWSLASGEQWFGFTIKDRKVTFFDEGTRIISISTWDQCGRALAALLSLPESGSTPALVDFKNKEVRINSFRVSQRDILDSLHRVLGTTDSDWEITHESVAKRLADGADELSKGIFTGFAKMLYGGVFSPANKEGDFAGIMELANDTLRLPKEDLDEATQRAVDMVAAGWTPFSCFLIDNLIVISHDSQNSFFSSDTNTNSIGKMSEKIKDAVLAEVKSSQAIAHDVITSGAYLYPFKGIVYFAAHKDLWRPFISRAGRTITLGVGVTTVMFFFTYVPQMAIMAFTSGPLAAISAAILVLGESSAITSVLSRSFLIEDALIDTFDGTLVARDQEPLVAQGRQMKPRSGGRDAMARLGKIFTRPLARLNPRALLRSLLYLPLNLIPVVGTVLYIFIQGKRAGPILHARYFQLKGWDSTMREEWVKKNQGAYTGLGIAAFVLEMVPFASIAFSFTNTVGAALWAADLEKATK</sequence>
<dbReference type="InterPro" id="IPR052786">
    <property type="entry name" value="Spore_wall_assembly"/>
</dbReference>
<feature type="domain" description="NAD(P)-binding" evidence="6">
    <location>
        <begin position="19"/>
        <end position="106"/>
    </location>
</feature>
<name>W6QFN8_PENRF</name>
<keyword evidence="2 5" id="KW-0812">Transmembrane</keyword>
<keyword evidence="8" id="KW-1185">Reference proteome</keyword>
<evidence type="ECO:0000313" key="8">
    <source>
        <dbReference type="Proteomes" id="UP000030686"/>
    </source>
</evidence>
<dbReference type="Proteomes" id="UP000030686">
    <property type="component" value="Unassembled WGS sequence"/>
</dbReference>
<evidence type="ECO:0000256" key="5">
    <source>
        <dbReference type="SAM" id="Phobius"/>
    </source>
</evidence>
<dbReference type="InterPro" id="IPR059112">
    <property type="entry name" value="CysZ/EI24"/>
</dbReference>
<dbReference type="Pfam" id="PF07264">
    <property type="entry name" value="EI24"/>
    <property type="match status" value="1"/>
</dbReference>
<dbReference type="OrthoDB" id="9974981at2759"/>
<dbReference type="SUPFAM" id="SSF51735">
    <property type="entry name" value="NAD(P)-binding Rossmann-fold domains"/>
    <property type="match status" value="1"/>
</dbReference>
<keyword evidence="3 5" id="KW-1133">Transmembrane helix</keyword>
<evidence type="ECO:0000256" key="2">
    <source>
        <dbReference type="ARBA" id="ARBA00022692"/>
    </source>
</evidence>
<keyword evidence="4 5" id="KW-0472">Membrane</keyword>
<evidence type="ECO:0000256" key="1">
    <source>
        <dbReference type="ARBA" id="ARBA00004141"/>
    </source>
</evidence>
<dbReference type="InterPro" id="IPR016040">
    <property type="entry name" value="NAD(P)-bd_dom"/>
</dbReference>
<dbReference type="STRING" id="1365484.W6QFN8"/>
<organism evidence="7 8">
    <name type="scientific">Penicillium roqueforti (strain FM164)</name>
    <dbReference type="NCBI Taxonomy" id="1365484"/>
    <lineage>
        <taxon>Eukaryota</taxon>
        <taxon>Fungi</taxon>
        <taxon>Dikarya</taxon>
        <taxon>Ascomycota</taxon>
        <taxon>Pezizomycotina</taxon>
        <taxon>Eurotiomycetes</taxon>
        <taxon>Eurotiomycetidae</taxon>
        <taxon>Eurotiales</taxon>
        <taxon>Aspergillaceae</taxon>
        <taxon>Penicillium</taxon>
    </lineage>
</organism>
<dbReference type="EMBL" id="HG792015">
    <property type="protein sequence ID" value="CDM28462.1"/>
    <property type="molecule type" value="Genomic_DNA"/>
</dbReference>
<accession>W6QFN8</accession>
<dbReference type="Gene3D" id="3.40.50.720">
    <property type="entry name" value="NAD(P)-binding Rossmann-like Domain"/>
    <property type="match status" value="1"/>
</dbReference>
<proteinExistence type="predicted"/>
<feature type="transmembrane region" description="Helical" evidence="5">
    <location>
        <begin position="409"/>
        <end position="428"/>
    </location>
</feature>
<dbReference type="GO" id="GO:0005811">
    <property type="term" value="C:lipid droplet"/>
    <property type="evidence" value="ECO:0007669"/>
    <property type="project" value="TreeGrafter"/>
</dbReference>
<dbReference type="PANTHER" id="PTHR34292">
    <property type="entry name" value="OUTER SPORE WALL PROTEIN LDS1"/>
    <property type="match status" value="1"/>
</dbReference>
<comment type="subcellular location">
    <subcellularLocation>
        <location evidence="1">Membrane</location>
        <topology evidence="1">Multi-pass membrane protein</topology>
    </subcellularLocation>
</comment>
<feature type="transmembrane region" description="Helical" evidence="5">
    <location>
        <begin position="528"/>
        <end position="547"/>
    </location>
</feature>